<dbReference type="OrthoDB" id="63265at2759"/>
<comment type="caution">
    <text evidence="17">The sequence shown here is derived from an EMBL/GenBank/DDBJ whole genome shotgun (WGS) entry which is preliminary data.</text>
</comment>
<dbReference type="Gene3D" id="3.30.200.20">
    <property type="entry name" value="Phosphorylase Kinase, domain 1"/>
    <property type="match status" value="1"/>
</dbReference>
<evidence type="ECO:0000256" key="11">
    <source>
        <dbReference type="ARBA" id="ARBA00047811"/>
    </source>
</evidence>
<evidence type="ECO:0000256" key="3">
    <source>
        <dbReference type="ARBA" id="ARBA00022527"/>
    </source>
</evidence>
<proteinExistence type="inferred from homology"/>
<organism evidence="17 18">
    <name type="scientific">Orchesella cincta</name>
    <name type="common">Springtail</name>
    <name type="synonym">Podura cincta</name>
    <dbReference type="NCBI Taxonomy" id="48709"/>
    <lineage>
        <taxon>Eukaryota</taxon>
        <taxon>Metazoa</taxon>
        <taxon>Ecdysozoa</taxon>
        <taxon>Arthropoda</taxon>
        <taxon>Hexapoda</taxon>
        <taxon>Collembola</taxon>
        <taxon>Entomobryomorpha</taxon>
        <taxon>Entomobryoidea</taxon>
        <taxon>Orchesellidae</taxon>
        <taxon>Orchesellinae</taxon>
        <taxon>Orchesella</taxon>
    </lineage>
</organism>
<dbReference type="FunFam" id="1.10.510.10:FF:000624">
    <property type="entry name" value="Mitogen-activated protein kinase"/>
    <property type="match status" value="1"/>
</dbReference>
<dbReference type="Gene3D" id="1.10.510.10">
    <property type="entry name" value="Transferase(Phosphotransferase) domain 1"/>
    <property type="match status" value="1"/>
</dbReference>
<feature type="region of interest" description="Disordered" evidence="15">
    <location>
        <begin position="309"/>
        <end position="346"/>
    </location>
</feature>
<dbReference type="GO" id="GO:0005634">
    <property type="term" value="C:nucleus"/>
    <property type="evidence" value="ECO:0007669"/>
    <property type="project" value="TreeGrafter"/>
</dbReference>
<keyword evidence="18" id="KW-1185">Reference proteome</keyword>
<dbReference type="PANTHER" id="PTHR24056:SF171">
    <property type="entry name" value="CYCLIN-DEPENDENT KINASE 20"/>
    <property type="match status" value="1"/>
</dbReference>
<sequence>MNDYKVLATVGEGAHGIVLKARHIVSGDLVALKKVTLKKISEDGIPVQVIREIKALQCLEHENVVYLIDVFPQGLSFVMVFEFMPSNLWEILDSYKLSGGQAKCYMKMILRGLEYLHSHHIMHRDLKPANLLIADNKTLKIGDFGLCRLHFRDEKTAYSHQVATRWYRAPELLYGARYYDETVDIWSVGALFAEMLKGSPVFPGENDIDQLYLVISSLGTPNEEIWPGHSELPDYNKISFSKMSPVPLETLVPSDVPGCSDFLGKLLIYDSIKRLSAKNALKDQFFDMSPLPCSIQELPSNPSPKQNYFRGFDSSCTEDHPGGLSASTSECSSTSTITLKEDRNGR</sequence>
<dbReference type="EC" id="2.7.11.22" evidence="2"/>
<comment type="catalytic activity">
    <reaction evidence="12">
        <text>L-seryl-[protein] + ATP = O-phospho-L-seryl-[protein] + ADP + H(+)</text>
        <dbReference type="Rhea" id="RHEA:17989"/>
        <dbReference type="Rhea" id="RHEA-COMP:9863"/>
        <dbReference type="Rhea" id="RHEA-COMP:11604"/>
        <dbReference type="ChEBI" id="CHEBI:15378"/>
        <dbReference type="ChEBI" id="CHEBI:29999"/>
        <dbReference type="ChEBI" id="CHEBI:30616"/>
        <dbReference type="ChEBI" id="CHEBI:83421"/>
        <dbReference type="ChEBI" id="CHEBI:456216"/>
        <dbReference type="EC" id="2.7.11.22"/>
    </reaction>
</comment>
<dbReference type="FunFam" id="3.30.200.20:FF:000579">
    <property type="entry name" value="cyclin-dependent kinase 20"/>
    <property type="match status" value="1"/>
</dbReference>
<feature type="domain" description="Protein kinase" evidence="16">
    <location>
        <begin position="4"/>
        <end position="286"/>
    </location>
</feature>
<evidence type="ECO:0000256" key="4">
    <source>
        <dbReference type="ARBA" id="ARBA00022679"/>
    </source>
</evidence>
<evidence type="ECO:0000256" key="9">
    <source>
        <dbReference type="ARBA" id="ARBA00035720"/>
    </source>
</evidence>
<keyword evidence="6 17" id="KW-0418">Kinase</keyword>
<dbReference type="PANTHER" id="PTHR24056">
    <property type="entry name" value="CELL DIVISION PROTEIN KINASE"/>
    <property type="match status" value="1"/>
</dbReference>
<feature type="binding site" evidence="13">
    <location>
        <position position="33"/>
    </location>
    <ligand>
        <name>ATP</name>
        <dbReference type="ChEBI" id="CHEBI:30616"/>
    </ligand>
</feature>
<evidence type="ECO:0000256" key="6">
    <source>
        <dbReference type="ARBA" id="ARBA00022777"/>
    </source>
</evidence>
<dbReference type="PROSITE" id="PS00108">
    <property type="entry name" value="PROTEIN_KINASE_ST"/>
    <property type="match status" value="1"/>
</dbReference>
<dbReference type="SMART" id="SM00220">
    <property type="entry name" value="S_TKc"/>
    <property type="match status" value="1"/>
</dbReference>
<dbReference type="AlphaFoldDB" id="A0A1D2MRV5"/>
<evidence type="ECO:0000256" key="13">
    <source>
        <dbReference type="PROSITE-ProRule" id="PRU10141"/>
    </source>
</evidence>
<evidence type="ECO:0000256" key="8">
    <source>
        <dbReference type="ARBA" id="ARBA00035711"/>
    </source>
</evidence>
<accession>A0A1D2MRV5</accession>
<evidence type="ECO:0000259" key="16">
    <source>
        <dbReference type="PROSITE" id="PS50011"/>
    </source>
</evidence>
<evidence type="ECO:0000256" key="1">
    <source>
        <dbReference type="ARBA" id="ARBA00006485"/>
    </source>
</evidence>
<dbReference type="Pfam" id="PF00069">
    <property type="entry name" value="Pkinase"/>
    <property type="match status" value="1"/>
</dbReference>
<name>A0A1D2MRV5_ORCCI</name>
<dbReference type="PROSITE" id="PS00107">
    <property type="entry name" value="PROTEIN_KINASE_ATP"/>
    <property type="match status" value="1"/>
</dbReference>
<dbReference type="EMBL" id="LJIJ01000655">
    <property type="protein sequence ID" value="ODM95544.1"/>
    <property type="molecule type" value="Genomic_DNA"/>
</dbReference>
<protein>
    <recommendedName>
        <fullName evidence="8">Cyclin-dependent kinase 20</fullName>
        <ecNumber evidence="2">2.7.11.22</ecNumber>
    </recommendedName>
    <alternativeName>
        <fullName evidence="9">Cell cycle-related kinase</fullName>
    </alternativeName>
    <alternativeName>
        <fullName evidence="10">Cell division protein kinase 20</fullName>
    </alternativeName>
</protein>
<dbReference type="STRING" id="48709.A0A1D2MRV5"/>
<comment type="similarity">
    <text evidence="1">Belongs to the protein kinase superfamily. CMGC Ser/Thr protein kinase family. CDC2/CDKX subfamily.</text>
</comment>
<evidence type="ECO:0000256" key="15">
    <source>
        <dbReference type="SAM" id="MobiDB-lite"/>
    </source>
</evidence>
<comment type="catalytic activity">
    <reaction evidence="11">
        <text>L-threonyl-[protein] + ATP = O-phospho-L-threonyl-[protein] + ADP + H(+)</text>
        <dbReference type="Rhea" id="RHEA:46608"/>
        <dbReference type="Rhea" id="RHEA-COMP:11060"/>
        <dbReference type="Rhea" id="RHEA-COMP:11605"/>
        <dbReference type="ChEBI" id="CHEBI:15378"/>
        <dbReference type="ChEBI" id="CHEBI:30013"/>
        <dbReference type="ChEBI" id="CHEBI:30616"/>
        <dbReference type="ChEBI" id="CHEBI:61977"/>
        <dbReference type="ChEBI" id="CHEBI:456216"/>
        <dbReference type="EC" id="2.7.11.22"/>
    </reaction>
</comment>
<dbReference type="OMA" id="KITFPYH"/>
<dbReference type="GO" id="GO:0005524">
    <property type="term" value="F:ATP binding"/>
    <property type="evidence" value="ECO:0007669"/>
    <property type="project" value="UniProtKB-UniRule"/>
</dbReference>
<dbReference type="Proteomes" id="UP000094527">
    <property type="component" value="Unassembled WGS sequence"/>
</dbReference>
<dbReference type="InterPro" id="IPR011009">
    <property type="entry name" value="Kinase-like_dom_sf"/>
</dbReference>
<keyword evidence="4" id="KW-0808">Transferase</keyword>
<evidence type="ECO:0000313" key="18">
    <source>
        <dbReference type="Proteomes" id="UP000094527"/>
    </source>
</evidence>
<dbReference type="InterPro" id="IPR017441">
    <property type="entry name" value="Protein_kinase_ATP_BS"/>
</dbReference>
<dbReference type="SUPFAM" id="SSF56112">
    <property type="entry name" value="Protein kinase-like (PK-like)"/>
    <property type="match status" value="1"/>
</dbReference>
<gene>
    <name evidence="17" type="ORF">Ocin01_11129</name>
</gene>
<evidence type="ECO:0000313" key="17">
    <source>
        <dbReference type="EMBL" id="ODM95544.1"/>
    </source>
</evidence>
<keyword evidence="7 13" id="KW-0067">ATP-binding</keyword>
<dbReference type="PROSITE" id="PS50011">
    <property type="entry name" value="PROTEIN_KINASE_DOM"/>
    <property type="match status" value="1"/>
</dbReference>
<evidence type="ECO:0000256" key="5">
    <source>
        <dbReference type="ARBA" id="ARBA00022741"/>
    </source>
</evidence>
<keyword evidence="5 13" id="KW-0547">Nucleotide-binding</keyword>
<evidence type="ECO:0000256" key="10">
    <source>
        <dbReference type="ARBA" id="ARBA00035723"/>
    </source>
</evidence>
<evidence type="ECO:0000256" key="14">
    <source>
        <dbReference type="RuleBase" id="RU000304"/>
    </source>
</evidence>
<evidence type="ECO:0000256" key="12">
    <source>
        <dbReference type="ARBA" id="ARBA00048367"/>
    </source>
</evidence>
<dbReference type="GO" id="GO:0004693">
    <property type="term" value="F:cyclin-dependent protein serine/threonine kinase activity"/>
    <property type="evidence" value="ECO:0007669"/>
    <property type="project" value="UniProtKB-EC"/>
</dbReference>
<dbReference type="InterPro" id="IPR000719">
    <property type="entry name" value="Prot_kinase_dom"/>
</dbReference>
<evidence type="ECO:0000256" key="2">
    <source>
        <dbReference type="ARBA" id="ARBA00012425"/>
    </source>
</evidence>
<keyword evidence="3 14" id="KW-0723">Serine/threonine-protein kinase</keyword>
<dbReference type="InterPro" id="IPR008271">
    <property type="entry name" value="Ser/Thr_kinase_AS"/>
</dbReference>
<reference evidence="17 18" key="1">
    <citation type="journal article" date="2016" name="Genome Biol. Evol.">
        <title>Gene Family Evolution Reflects Adaptation to Soil Environmental Stressors in the Genome of the Collembolan Orchesella cincta.</title>
        <authorList>
            <person name="Faddeeva-Vakhrusheva A."/>
            <person name="Derks M.F."/>
            <person name="Anvar S.Y."/>
            <person name="Agamennone V."/>
            <person name="Suring W."/>
            <person name="Smit S."/>
            <person name="van Straalen N.M."/>
            <person name="Roelofs D."/>
        </authorList>
    </citation>
    <scope>NUCLEOTIDE SEQUENCE [LARGE SCALE GENOMIC DNA]</scope>
    <source>
        <tissue evidence="17">Mixed pool</tissue>
    </source>
</reference>
<evidence type="ECO:0000256" key="7">
    <source>
        <dbReference type="ARBA" id="ARBA00022840"/>
    </source>
</evidence>
<dbReference type="InterPro" id="IPR050108">
    <property type="entry name" value="CDK"/>
</dbReference>
<feature type="compositionally biased region" description="Low complexity" evidence="15">
    <location>
        <begin position="325"/>
        <end position="338"/>
    </location>
</feature>